<sequence length="90" mass="10355">MAHDIFVPEAEKPQDIFVPEAVKPTHPLVVDSLSTCIVLQYGQNALPNRLSKVIILYFEPSIFRCILLRWVRLLGFTTVYGTITLKLHRY</sequence>
<keyword evidence="3" id="KW-1003">Cell membrane</keyword>
<evidence type="ECO:0000256" key="2">
    <source>
        <dbReference type="ARBA" id="ARBA00007242"/>
    </source>
</evidence>
<dbReference type="PANTHER" id="PTHR32546">
    <property type="entry name" value="G-PROTEIN COUPLED RECEPTOR 158-RELATED"/>
    <property type="match status" value="1"/>
</dbReference>
<accession>A0ABQ7TDL3</accession>
<comment type="subcellular location">
    <subcellularLocation>
        <location evidence="1">Cell membrane</location>
        <topology evidence="1">Multi-pass membrane protein</topology>
    </subcellularLocation>
</comment>
<evidence type="ECO:0000256" key="3">
    <source>
        <dbReference type="ARBA" id="ARBA00022475"/>
    </source>
</evidence>
<comment type="caution">
    <text evidence="8">The sequence shown here is derived from an EMBL/GenBank/DDBJ whole genome shotgun (WGS) entry which is preliminary data.</text>
</comment>
<evidence type="ECO:0000313" key="8">
    <source>
        <dbReference type="EMBL" id="KAH0627527.1"/>
    </source>
</evidence>
<evidence type="ECO:0000256" key="7">
    <source>
        <dbReference type="ARBA" id="ARBA00023224"/>
    </source>
</evidence>
<reference evidence="8 9" key="1">
    <citation type="journal article" date="2022" name="Gigascience">
        <title>A chromosome-level genome assembly and annotation of the desert horned lizard, Phrynosoma platyrhinos, provides insight into chromosomal rearrangements among reptiles.</title>
        <authorList>
            <person name="Koochekian N."/>
            <person name="Ascanio A."/>
            <person name="Farleigh K."/>
            <person name="Card D.C."/>
            <person name="Schield D.R."/>
            <person name="Castoe T.A."/>
            <person name="Jezkova T."/>
        </authorList>
    </citation>
    <scope>NUCLEOTIDE SEQUENCE [LARGE SCALE GENOMIC DNA]</scope>
    <source>
        <strain evidence="8">NK-2021</strain>
    </source>
</reference>
<evidence type="ECO:0000256" key="4">
    <source>
        <dbReference type="ARBA" id="ARBA00023040"/>
    </source>
</evidence>
<evidence type="ECO:0000256" key="6">
    <source>
        <dbReference type="ARBA" id="ARBA00023180"/>
    </source>
</evidence>
<name>A0ABQ7TDL3_PHRPL</name>
<keyword evidence="3" id="KW-0472">Membrane</keyword>
<dbReference type="InterPro" id="IPR043458">
    <property type="entry name" value="GPR158/179"/>
</dbReference>
<keyword evidence="5" id="KW-0675">Receptor</keyword>
<keyword evidence="7" id="KW-0807">Transducer</keyword>
<evidence type="ECO:0000256" key="5">
    <source>
        <dbReference type="ARBA" id="ARBA00023170"/>
    </source>
</evidence>
<organism evidence="8 9">
    <name type="scientific">Phrynosoma platyrhinos</name>
    <name type="common">Desert horned lizard</name>
    <dbReference type="NCBI Taxonomy" id="52577"/>
    <lineage>
        <taxon>Eukaryota</taxon>
        <taxon>Metazoa</taxon>
        <taxon>Chordata</taxon>
        <taxon>Craniata</taxon>
        <taxon>Vertebrata</taxon>
        <taxon>Euteleostomi</taxon>
        <taxon>Lepidosauria</taxon>
        <taxon>Squamata</taxon>
        <taxon>Bifurcata</taxon>
        <taxon>Unidentata</taxon>
        <taxon>Episquamata</taxon>
        <taxon>Toxicofera</taxon>
        <taxon>Iguania</taxon>
        <taxon>Phrynosomatidae</taxon>
        <taxon>Phrynosomatinae</taxon>
        <taxon>Phrynosoma</taxon>
    </lineage>
</organism>
<keyword evidence="4" id="KW-0297">G-protein coupled receptor</keyword>
<evidence type="ECO:0000256" key="1">
    <source>
        <dbReference type="ARBA" id="ARBA00004651"/>
    </source>
</evidence>
<dbReference type="Proteomes" id="UP000826234">
    <property type="component" value="Unassembled WGS sequence"/>
</dbReference>
<keyword evidence="6" id="KW-0325">Glycoprotein</keyword>
<dbReference type="PANTHER" id="PTHR32546:SF11">
    <property type="entry name" value="G-PROTEIN COUPLED RECEPTOR 158-RELATED"/>
    <property type="match status" value="1"/>
</dbReference>
<dbReference type="EMBL" id="JAIPUX010000521">
    <property type="protein sequence ID" value="KAH0627527.1"/>
    <property type="molecule type" value="Genomic_DNA"/>
</dbReference>
<gene>
    <name evidence="8" type="ORF">JD844_003325</name>
</gene>
<evidence type="ECO:0000313" key="9">
    <source>
        <dbReference type="Proteomes" id="UP000826234"/>
    </source>
</evidence>
<protein>
    <submittedName>
        <fullName evidence="8">Uncharacterized protein</fullName>
    </submittedName>
</protein>
<proteinExistence type="inferred from homology"/>
<keyword evidence="9" id="KW-1185">Reference proteome</keyword>
<comment type="similarity">
    <text evidence="2">Belongs to the G-protein coupled receptor 3 family.</text>
</comment>